<protein>
    <submittedName>
        <fullName evidence="1">Uncharacterized protein</fullName>
    </submittedName>
</protein>
<proteinExistence type="predicted"/>
<gene>
    <name evidence="1" type="ORF">B0T14DRAFT_588491</name>
</gene>
<sequence length="269" mass="30320">MKELATLAHLKVLNISGYLPGGIMSRNHKPKSSPVALLSISYYMDTSGALSTLLEWPAQLESFSFTFLFSTRVLPYPSFESPIFHDSDYGDSDGSDWTPSNVQCLSDLMPLISSQSEALRSLEINIAEPAYGHDYVYMDYSKFDLTGFSNLEELTLSGWATYGCDASTARAPVAPRLHEFTCVFDDRYLRFHQFGEAHELFVRELVSTAVQRESPLETVHLSLDQSGSLVSTYFWDIMDRISADIKDSGIHLTYPPRSDSWEDEEDEEC</sequence>
<dbReference type="AlphaFoldDB" id="A0AA40BWV6"/>
<name>A0AA40BWV6_9PEZI</name>
<evidence type="ECO:0000313" key="1">
    <source>
        <dbReference type="EMBL" id="KAK0616492.1"/>
    </source>
</evidence>
<keyword evidence="2" id="KW-1185">Reference proteome</keyword>
<reference evidence="1" key="1">
    <citation type="submission" date="2023-06" db="EMBL/GenBank/DDBJ databases">
        <title>Genome-scale phylogeny and comparative genomics of the fungal order Sordariales.</title>
        <authorList>
            <consortium name="Lawrence Berkeley National Laboratory"/>
            <person name="Hensen N."/>
            <person name="Bonometti L."/>
            <person name="Westerberg I."/>
            <person name="Brannstrom I.O."/>
            <person name="Guillou S."/>
            <person name="Cros-Aarteil S."/>
            <person name="Calhoun S."/>
            <person name="Haridas S."/>
            <person name="Kuo A."/>
            <person name="Mondo S."/>
            <person name="Pangilinan J."/>
            <person name="Riley R."/>
            <person name="Labutti K."/>
            <person name="Andreopoulos B."/>
            <person name="Lipzen A."/>
            <person name="Chen C."/>
            <person name="Yanf M."/>
            <person name="Daum C."/>
            <person name="Ng V."/>
            <person name="Clum A."/>
            <person name="Steindorff A."/>
            <person name="Ohm R."/>
            <person name="Martin F."/>
            <person name="Silar P."/>
            <person name="Natvig D."/>
            <person name="Lalanne C."/>
            <person name="Gautier V."/>
            <person name="Ament-Velasquez S.L."/>
            <person name="Kruys A."/>
            <person name="Hutchinson M.I."/>
            <person name="Powell A.J."/>
            <person name="Barry K."/>
            <person name="Miller A.N."/>
            <person name="Grigoriev I.V."/>
            <person name="Debuchy R."/>
            <person name="Gladieux P."/>
            <person name="Thoren M.H."/>
            <person name="Johannesson H."/>
        </authorList>
    </citation>
    <scope>NUCLEOTIDE SEQUENCE</scope>
    <source>
        <strain evidence="1">CBS 606.72</strain>
    </source>
</reference>
<dbReference type="Proteomes" id="UP001175000">
    <property type="component" value="Unassembled WGS sequence"/>
</dbReference>
<comment type="caution">
    <text evidence="1">The sequence shown here is derived from an EMBL/GenBank/DDBJ whole genome shotgun (WGS) entry which is preliminary data.</text>
</comment>
<dbReference type="EMBL" id="JAULSU010000005">
    <property type="protein sequence ID" value="KAK0616492.1"/>
    <property type="molecule type" value="Genomic_DNA"/>
</dbReference>
<organism evidence="1 2">
    <name type="scientific">Immersiella caudata</name>
    <dbReference type="NCBI Taxonomy" id="314043"/>
    <lineage>
        <taxon>Eukaryota</taxon>
        <taxon>Fungi</taxon>
        <taxon>Dikarya</taxon>
        <taxon>Ascomycota</taxon>
        <taxon>Pezizomycotina</taxon>
        <taxon>Sordariomycetes</taxon>
        <taxon>Sordariomycetidae</taxon>
        <taxon>Sordariales</taxon>
        <taxon>Lasiosphaeriaceae</taxon>
        <taxon>Immersiella</taxon>
    </lineage>
</organism>
<accession>A0AA40BWV6</accession>
<evidence type="ECO:0000313" key="2">
    <source>
        <dbReference type="Proteomes" id="UP001175000"/>
    </source>
</evidence>